<feature type="transmembrane region" description="Helical" evidence="16">
    <location>
        <begin position="309"/>
        <end position="335"/>
    </location>
</feature>
<evidence type="ECO:0000256" key="2">
    <source>
        <dbReference type="ARBA" id="ARBA00012944"/>
    </source>
</evidence>
<dbReference type="NCBIfam" id="NF005141">
    <property type="entry name" value="PRK06590.1"/>
    <property type="match status" value="1"/>
</dbReference>
<feature type="transmembrane region" description="Helical" evidence="16">
    <location>
        <begin position="281"/>
        <end position="302"/>
    </location>
</feature>
<evidence type="ECO:0000259" key="19">
    <source>
        <dbReference type="Pfam" id="PF06455"/>
    </source>
</evidence>
<feature type="transmembrane region" description="Helical" evidence="16">
    <location>
        <begin position="27"/>
        <end position="45"/>
    </location>
</feature>
<dbReference type="PANTHER" id="PTHR42829">
    <property type="entry name" value="NADH-UBIQUINONE OXIDOREDUCTASE CHAIN 5"/>
    <property type="match status" value="1"/>
</dbReference>
<feature type="transmembrane region" description="Helical" evidence="16">
    <location>
        <begin position="134"/>
        <end position="153"/>
    </location>
</feature>
<reference evidence="20" key="1">
    <citation type="journal article" date="2018" name="Genome Biol. Evol.">
        <title>Mitochondrial and Plastid Genomes from Coralline Red Algae Provide Insights into the Incongruent Evolutionary Histories of Organelles.</title>
        <authorList>
            <person name="Lee J."/>
            <person name="Song H.J."/>
            <person name="In Park S."/>
            <person name="Lee Y.M."/>
            <person name="Jeong S.Y."/>
            <person name="Oh Cho T."/>
            <person name="Kim J.H."/>
            <person name="Choi H.G."/>
            <person name="Choi C.G."/>
            <person name="Nelson W.A."/>
            <person name="Fredericq S."/>
            <person name="Bhattacharya D."/>
            <person name="Su Yoon H."/>
        </authorList>
    </citation>
    <scope>NUCLEOTIDE SEQUENCE</scope>
</reference>
<dbReference type="GO" id="GO:0008137">
    <property type="term" value="F:NADH dehydrogenase (ubiquinone) activity"/>
    <property type="evidence" value="ECO:0007669"/>
    <property type="project" value="UniProtKB-EC"/>
</dbReference>
<dbReference type="PRINTS" id="PR01434">
    <property type="entry name" value="NADHDHGNASE5"/>
</dbReference>
<keyword evidence="9" id="KW-0249">Electron transport</keyword>
<dbReference type="InterPro" id="IPR001516">
    <property type="entry name" value="Proton_antipo_N"/>
</dbReference>
<dbReference type="GO" id="GO:0015990">
    <property type="term" value="P:electron transport coupled proton transport"/>
    <property type="evidence" value="ECO:0007669"/>
    <property type="project" value="TreeGrafter"/>
</dbReference>
<dbReference type="Pfam" id="PF00361">
    <property type="entry name" value="Proton_antipo_M"/>
    <property type="match status" value="1"/>
</dbReference>
<dbReference type="EMBL" id="MH281625">
    <property type="protein sequence ID" value="AYR06686.1"/>
    <property type="molecule type" value="Genomic_DNA"/>
</dbReference>
<evidence type="ECO:0000256" key="8">
    <source>
        <dbReference type="ARBA" id="ARBA00022967"/>
    </source>
</evidence>
<dbReference type="InterPro" id="IPR001750">
    <property type="entry name" value="ND/Mrp_TM"/>
</dbReference>
<comment type="similarity">
    <text evidence="16">Belongs to the complex I subunit 5 family.</text>
</comment>
<dbReference type="GO" id="GO:0042773">
    <property type="term" value="P:ATP synthesis coupled electron transport"/>
    <property type="evidence" value="ECO:0007669"/>
    <property type="project" value="InterPro"/>
</dbReference>
<dbReference type="GO" id="GO:0003954">
    <property type="term" value="F:NADH dehydrogenase activity"/>
    <property type="evidence" value="ECO:0007669"/>
    <property type="project" value="TreeGrafter"/>
</dbReference>
<evidence type="ECO:0000259" key="17">
    <source>
        <dbReference type="Pfam" id="PF00361"/>
    </source>
</evidence>
<keyword evidence="8" id="KW-1278">Translocase</keyword>
<protein>
    <recommendedName>
        <fullName evidence="3 16">NADH-ubiquinone oxidoreductase chain 5</fullName>
        <ecNumber evidence="2 16">7.1.1.2</ecNumber>
    </recommendedName>
</protein>
<evidence type="ECO:0000256" key="5">
    <source>
        <dbReference type="ARBA" id="ARBA00022660"/>
    </source>
</evidence>
<keyword evidence="6 16" id="KW-0812">Transmembrane</keyword>
<feature type="transmembrane region" description="Helical" evidence="16">
    <location>
        <begin position="82"/>
        <end position="99"/>
    </location>
</feature>
<keyword evidence="7" id="KW-0999">Mitochondrion inner membrane</keyword>
<dbReference type="Pfam" id="PF00662">
    <property type="entry name" value="Proton_antipo_N"/>
    <property type="match status" value="1"/>
</dbReference>
<gene>
    <name evidence="20" type="primary">ND5</name>
</gene>
<evidence type="ECO:0000256" key="10">
    <source>
        <dbReference type="ARBA" id="ARBA00022989"/>
    </source>
</evidence>
<comment type="catalytic activity">
    <reaction evidence="15 16">
        <text>a ubiquinone + NADH + 5 H(+)(in) = a ubiquinol + NAD(+) + 4 H(+)(out)</text>
        <dbReference type="Rhea" id="RHEA:29091"/>
        <dbReference type="Rhea" id="RHEA-COMP:9565"/>
        <dbReference type="Rhea" id="RHEA-COMP:9566"/>
        <dbReference type="ChEBI" id="CHEBI:15378"/>
        <dbReference type="ChEBI" id="CHEBI:16389"/>
        <dbReference type="ChEBI" id="CHEBI:17976"/>
        <dbReference type="ChEBI" id="CHEBI:57540"/>
        <dbReference type="ChEBI" id="CHEBI:57945"/>
        <dbReference type="EC" id="7.1.1.2"/>
    </reaction>
</comment>
<dbReference type="PANTHER" id="PTHR42829:SF2">
    <property type="entry name" value="NADH-UBIQUINONE OXIDOREDUCTASE CHAIN 5"/>
    <property type="match status" value="1"/>
</dbReference>
<feature type="transmembrane region" description="Helical" evidence="16">
    <location>
        <begin position="370"/>
        <end position="398"/>
    </location>
</feature>
<feature type="domain" description="NADH:quinone oxidoreductase/Mrp antiporter transmembrane" evidence="17">
    <location>
        <begin position="128"/>
        <end position="407"/>
    </location>
</feature>
<comment type="function">
    <text evidence="16">Core subunit of the mitochondrial membrane respiratory chain NADH dehydrogenase (Complex I) which catalyzes electron transfer from NADH through the respiratory chain, using ubiquinone as an electron acceptor. Essential for the catalytic activity and assembly of complex I.</text>
</comment>
<evidence type="ECO:0000256" key="16">
    <source>
        <dbReference type="RuleBase" id="RU003404"/>
    </source>
</evidence>
<accession>A0A3G3MIM0</accession>
<feature type="transmembrane region" description="Helical" evidence="16">
    <location>
        <begin position="489"/>
        <end position="510"/>
    </location>
</feature>
<evidence type="ECO:0000256" key="11">
    <source>
        <dbReference type="ARBA" id="ARBA00023027"/>
    </source>
</evidence>
<keyword evidence="10 16" id="KW-1133">Transmembrane helix</keyword>
<feature type="transmembrane region" description="Helical" evidence="16">
    <location>
        <begin position="174"/>
        <end position="194"/>
    </location>
</feature>
<evidence type="ECO:0000259" key="18">
    <source>
        <dbReference type="Pfam" id="PF00662"/>
    </source>
</evidence>
<evidence type="ECO:0000256" key="6">
    <source>
        <dbReference type="ARBA" id="ARBA00022692"/>
    </source>
</evidence>
<feature type="transmembrane region" description="Helical" evidence="16">
    <location>
        <begin position="464"/>
        <end position="483"/>
    </location>
</feature>
<feature type="transmembrane region" description="Helical" evidence="16">
    <location>
        <begin position="522"/>
        <end position="546"/>
    </location>
</feature>
<dbReference type="PRINTS" id="PR01435">
    <property type="entry name" value="NPOXDRDTASE5"/>
</dbReference>
<feature type="domain" description="NADH dehydrogenase subunit 5 C-terminal" evidence="19">
    <location>
        <begin position="437"/>
        <end position="641"/>
    </location>
</feature>
<evidence type="ECO:0000256" key="4">
    <source>
        <dbReference type="ARBA" id="ARBA00022448"/>
    </source>
</evidence>
<feature type="transmembrane region" description="Helical" evidence="16">
    <location>
        <begin position="624"/>
        <end position="642"/>
    </location>
</feature>
<dbReference type="EC" id="7.1.1.2" evidence="2 16"/>
<dbReference type="Gene3D" id="1.20.5.2700">
    <property type="match status" value="1"/>
</dbReference>
<evidence type="ECO:0000256" key="14">
    <source>
        <dbReference type="ARBA" id="ARBA00023136"/>
    </source>
</evidence>
<dbReference type="InterPro" id="IPR018393">
    <property type="entry name" value="NADHpl_OxRdtase_5_subgr"/>
</dbReference>
<evidence type="ECO:0000256" key="13">
    <source>
        <dbReference type="ARBA" id="ARBA00023128"/>
    </source>
</evidence>
<geneLocation type="mitochondrion" evidence="20"/>
<evidence type="ECO:0000256" key="12">
    <source>
        <dbReference type="ARBA" id="ARBA00023075"/>
    </source>
</evidence>
<evidence type="ECO:0000256" key="1">
    <source>
        <dbReference type="ARBA" id="ARBA00004448"/>
    </source>
</evidence>
<keyword evidence="5" id="KW-0679">Respiratory chain</keyword>
<comment type="subcellular location">
    <subcellularLocation>
        <location evidence="1">Mitochondrion inner membrane</location>
        <topology evidence="1">Multi-pass membrane protein</topology>
    </subcellularLocation>
</comment>
<feature type="transmembrane region" description="Helical" evidence="16">
    <location>
        <begin position="251"/>
        <end position="269"/>
    </location>
</feature>
<feature type="transmembrane region" description="Helical" evidence="16">
    <location>
        <begin position="418"/>
        <end position="443"/>
    </location>
</feature>
<evidence type="ECO:0000256" key="15">
    <source>
        <dbReference type="ARBA" id="ARBA00049551"/>
    </source>
</evidence>
<evidence type="ECO:0000256" key="9">
    <source>
        <dbReference type="ARBA" id="ARBA00022982"/>
    </source>
</evidence>
<keyword evidence="12 16" id="KW-0830">Ubiquinone</keyword>
<keyword evidence="11 16" id="KW-0520">NAD</keyword>
<dbReference type="InterPro" id="IPR010934">
    <property type="entry name" value="NADH_DH_su5_C"/>
</dbReference>
<keyword evidence="13 16" id="KW-0496">Mitochondrion</keyword>
<keyword evidence="14 16" id="KW-0472">Membrane</keyword>
<dbReference type="InterPro" id="IPR003945">
    <property type="entry name" value="NU5C-like"/>
</dbReference>
<organism evidence="20">
    <name type="scientific">Rhodogorgon sp</name>
    <dbReference type="NCBI Taxonomy" id="2485824"/>
    <lineage>
        <taxon>Eukaryota</taxon>
        <taxon>Rhodophyta</taxon>
        <taxon>Florideophyceae</taxon>
        <taxon>Corallinophycidae</taxon>
        <taxon>Rhodogorgonales</taxon>
        <taxon>Rhodogorgonaceae</taxon>
        <taxon>Rhodogorgon</taxon>
    </lineage>
</organism>
<keyword evidence="4 16" id="KW-0813">Transport</keyword>
<evidence type="ECO:0000256" key="3">
    <source>
        <dbReference type="ARBA" id="ARBA00021096"/>
    </source>
</evidence>
<evidence type="ECO:0000313" key="20">
    <source>
        <dbReference type="EMBL" id="AYR06686.1"/>
    </source>
</evidence>
<feature type="transmembrane region" description="Helical" evidence="16">
    <location>
        <begin position="206"/>
        <end position="230"/>
    </location>
</feature>
<evidence type="ECO:0000256" key="7">
    <source>
        <dbReference type="ARBA" id="ARBA00022792"/>
    </source>
</evidence>
<sequence>MLILSLPFLGSLITGLGGRWLGHYGSGLFSTICVFLTTIFSFCALYEVGFTETTCHVSLGSWIKSGIFDVSWGFLFDGLVCTMLIIITLISTLVHLYSIKYMETDPHCPRFMAYLSIFTFFMIILVTADNLIQMFLGWEGVGLSSYLLINFWYTRLAANQSALKALLVNRIGDFGLSLGIFLIFYVFGSIKYSVIFSLSLFFSNYYVVFLGFKIHAFSLIGVLLFIGAIGKSAQLGLHTWLPDAMEGPTPVSALIHAATMVTAGVFLMIRFSPLIEFSPTVLSIMTIVGSLTAFFASLVGTFQNDLKRVIAYSTCSQLGYMIFCCGISCYTISIFHLVNHAFFKALLFLSAGSIIHAISNEQDMRKMGALIQFLPLTYSLMLIGTLALVGFPFLTGFYSKDFILELTQISSYANINHIYGTLPCWLGNMSVLFTSFYSFRLIYLTFINNFNNSKIILNNVHESSFLMIFPLVILGIGSIFVGYFSKDFFVGLGTNFWNTSIFILPFHLNFIEAEFLTIFVKWLPFFLSFLGIFFASILNLVSYNIYINIRTNNIILSFLSLLSKKWYWDVIYNRLFVDPILYFGYLISYKNIDRGFIELLGPYGLSKLIILSSRKVVSVQTGQITHYIFFVTFGICTFLFFISPVNFIFNVDFDFRLLSLFFLLIFFN</sequence>
<dbReference type="Pfam" id="PF06455">
    <property type="entry name" value="NADH5_C"/>
    <property type="match status" value="1"/>
</dbReference>
<dbReference type="NCBIfam" id="TIGR01974">
    <property type="entry name" value="NDH_I_L"/>
    <property type="match status" value="1"/>
</dbReference>
<dbReference type="AlphaFoldDB" id="A0A3G3MIM0"/>
<feature type="domain" description="NADH-Ubiquinone oxidoreductase (complex I) chain 5 N-terminal" evidence="18">
    <location>
        <begin position="62"/>
        <end position="112"/>
    </location>
</feature>
<feature type="transmembrane region" description="Helical" evidence="16">
    <location>
        <begin position="111"/>
        <end position="128"/>
    </location>
</feature>
<name>A0A3G3MIM0_9FLOR</name>
<dbReference type="GO" id="GO:0005743">
    <property type="term" value="C:mitochondrial inner membrane"/>
    <property type="evidence" value="ECO:0007669"/>
    <property type="project" value="UniProtKB-SubCell"/>
</dbReference>
<proteinExistence type="inferred from homology"/>